<dbReference type="InterPro" id="IPR029063">
    <property type="entry name" value="SAM-dependent_MTases_sf"/>
</dbReference>
<feature type="domain" description="Methyltransferase type 11" evidence="1">
    <location>
        <begin position="69"/>
        <end position="151"/>
    </location>
</feature>
<dbReference type="InterPro" id="IPR013216">
    <property type="entry name" value="Methyltransf_11"/>
</dbReference>
<evidence type="ECO:0000259" key="1">
    <source>
        <dbReference type="Pfam" id="PF08241"/>
    </source>
</evidence>
<name>A0A975C377_9CAUL</name>
<dbReference type="Pfam" id="PF08241">
    <property type="entry name" value="Methyltransf_11"/>
    <property type="match status" value="1"/>
</dbReference>
<sequence>METALGAGTFFTRLFFGEAGVTRRKTAGAKRILQLPDRKLLAEAYLPAMAADGGRILWVGCRAYTADDYAALEAGGAEVWTTDIDPEAARWGVLGRHRTGDVCIIDKIFPDMIFDAISCNGVLGYGVDTPEQQRQALVAMAAILRPGGRLLLGWNTDKIEDPVAAGLTSPEFAPTPYAGQESRVRFDEVTHVYDALVRT</sequence>
<reference evidence="2" key="1">
    <citation type="submission" date="2020-09" db="EMBL/GenBank/DDBJ databases">
        <title>Brevundimonas sp. LVF2 isolated from a puddle in Goettingen, Germany.</title>
        <authorList>
            <person name="Friedrich I."/>
            <person name="Klassen A."/>
            <person name="Hannes N."/>
            <person name="Schneider D."/>
            <person name="Hertel R."/>
            <person name="Daniel R."/>
        </authorList>
    </citation>
    <scope>NUCLEOTIDE SEQUENCE</scope>
    <source>
        <strain evidence="2">LVF2</strain>
    </source>
</reference>
<accession>A0A975C377</accession>
<gene>
    <name evidence="2" type="ORF">IFJ75_05030</name>
</gene>
<dbReference type="AlphaFoldDB" id="A0A975C377"/>
<evidence type="ECO:0000313" key="2">
    <source>
        <dbReference type="EMBL" id="QTC92264.1"/>
    </source>
</evidence>
<keyword evidence="3" id="KW-1185">Reference proteome</keyword>
<organism evidence="2 3">
    <name type="scientific">Brevundimonas goettingensis</name>
    <dbReference type="NCBI Taxonomy" id="2774190"/>
    <lineage>
        <taxon>Bacteria</taxon>
        <taxon>Pseudomonadati</taxon>
        <taxon>Pseudomonadota</taxon>
        <taxon>Alphaproteobacteria</taxon>
        <taxon>Caulobacterales</taxon>
        <taxon>Caulobacteraceae</taxon>
        <taxon>Brevundimonas</taxon>
    </lineage>
</organism>
<dbReference type="GO" id="GO:0008757">
    <property type="term" value="F:S-adenosylmethionine-dependent methyltransferase activity"/>
    <property type="evidence" value="ECO:0007669"/>
    <property type="project" value="InterPro"/>
</dbReference>
<dbReference type="KEGG" id="bgoe:IFJ75_05030"/>
<protein>
    <submittedName>
        <fullName evidence="2">Class I SAM-dependent methyltransferase</fullName>
    </submittedName>
</protein>
<dbReference type="Proteomes" id="UP000663918">
    <property type="component" value="Chromosome"/>
</dbReference>
<dbReference type="EMBL" id="CP062222">
    <property type="protein sequence ID" value="QTC92264.1"/>
    <property type="molecule type" value="Genomic_DNA"/>
</dbReference>
<dbReference type="CDD" id="cd02440">
    <property type="entry name" value="AdoMet_MTases"/>
    <property type="match status" value="1"/>
</dbReference>
<evidence type="ECO:0000313" key="3">
    <source>
        <dbReference type="Proteomes" id="UP000663918"/>
    </source>
</evidence>
<dbReference type="GO" id="GO:0032259">
    <property type="term" value="P:methylation"/>
    <property type="evidence" value="ECO:0007669"/>
    <property type="project" value="UniProtKB-KW"/>
</dbReference>
<dbReference type="SUPFAM" id="SSF53335">
    <property type="entry name" value="S-adenosyl-L-methionine-dependent methyltransferases"/>
    <property type="match status" value="1"/>
</dbReference>
<keyword evidence="2" id="KW-0808">Transferase</keyword>
<proteinExistence type="predicted"/>
<dbReference type="Gene3D" id="3.40.50.150">
    <property type="entry name" value="Vaccinia Virus protein VP39"/>
    <property type="match status" value="1"/>
</dbReference>
<keyword evidence="2" id="KW-0489">Methyltransferase</keyword>